<gene>
    <name evidence="1" type="ORF">METEAL_21090</name>
</gene>
<dbReference type="KEGG" id="msil:METEAL_21090"/>
<dbReference type="Proteomes" id="UP001238179">
    <property type="component" value="Chromosome"/>
</dbReference>
<keyword evidence="2" id="KW-1185">Reference proteome</keyword>
<dbReference type="EMBL" id="AP027080">
    <property type="protein sequence ID" value="BDU72935.1"/>
    <property type="molecule type" value="Genomic_DNA"/>
</dbReference>
<dbReference type="AlphaFoldDB" id="A0AA48K9B6"/>
<evidence type="ECO:0000313" key="1">
    <source>
        <dbReference type="EMBL" id="BDU72935.1"/>
    </source>
</evidence>
<reference evidence="2" key="1">
    <citation type="journal article" date="2023" name="Int. J. Syst. Evol. Microbiol.">
        <title>Mesoterricola silvestris gen. nov., sp. nov., Mesoterricola sediminis sp. nov., Geothrix oryzae sp. nov., Geothrix edaphica sp. nov., Geothrix rubra sp. nov., and Geothrix limicola sp. nov., six novel members of Acidobacteriota isolated from soils.</title>
        <authorList>
            <person name="Itoh H."/>
            <person name="Sugisawa Y."/>
            <person name="Mise K."/>
            <person name="Xu Z."/>
            <person name="Kuniyasu M."/>
            <person name="Ushijima N."/>
            <person name="Kawano K."/>
            <person name="Kobayashi E."/>
            <person name="Shiratori Y."/>
            <person name="Masuda Y."/>
            <person name="Senoo K."/>
        </authorList>
    </citation>
    <scope>NUCLEOTIDE SEQUENCE [LARGE SCALE GENOMIC DNA]</scope>
    <source>
        <strain evidence="2">W79</strain>
    </source>
</reference>
<dbReference type="Pfam" id="PF07505">
    <property type="entry name" value="DUF5131"/>
    <property type="match status" value="1"/>
</dbReference>
<proteinExistence type="predicted"/>
<name>A0AA48K9B6_9BACT</name>
<evidence type="ECO:0008006" key="3">
    <source>
        <dbReference type="Google" id="ProtNLM"/>
    </source>
</evidence>
<dbReference type="InterPro" id="IPR011101">
    <property type="entry name" value="DUF5131"/>
</dbReference>
<protein>
    <recommendedName>
        <fullName evidence="3">Phage Gp37/Gp68 family protein</fullName>
    </recommendedName>
</protein>
<organism evidence="1 2">
    <name type="scientific">Mesoterricola silvestris</name>
    <dbReference type="NCBI Taxonomy" id="2927979"/>
    <lineage>
        <taxon>Bacteria</taxon>
        <taxon>Pseudomonadati</taxon>
        <taxon>Acidobacteriota</taxon>
        <taxon>Holophagae</taxon>
        <taxon>Holophagales</taxon>
        <taxon>Holophagaceae</taxon>
        <taxon>Mesoterricola</taxon>
    </lineage>
</organism>
<sequence length="337" mass="37929">MADQRNGGIVWTDATWNLIRGCSRVSEGCRNCYAERMAARFCSQPGMPYHGLVESSTGRWTGHVRLVPEQLETPLTWRRPRRVFVNSMSDLFHEDLPFDRIDQVFGIMAACPQHTFQILTKRPERMRDYLAQDRREEWAYAGSYGNDLLFDQIDLGPRALPNVWVGVSVENQETADKRIPFLLETLAAVRWLSCEPLLGPVDLSREILSDRCGGSYPFPFLPEDCRTHRIDQLDWVVVGGESGPGARPMHPDWARGLRDQCSAAGVPFLFKQWGEWAPAMGDLWWHPLEGGPQFRTRAGSMGTHAFGDGYGAVRIGKKAAGRSLDGQVHDGYPVVTP</sequence>
<evidence type="ECO:0000313" key="2">
    <source>
        <dbReference type="Proteomes" id="UP001238179"/>
    </source>
</evidence>
<accession>A0AA48K9B6</accession>
<dbReference type="RefSeq" id="WP_316415844.1">
    <property type="nucleotide sequence ID" value="NZ_AP027080.1"/>
</dbReference>